<dbReference type="Pfam" id="PF00633">
    <property type="entry name" value="HHH"/>
    <property type="match status" value="1"/>
</dbReference>
<protein>
    <recommendedName>
        <fullName evidence="10">Endonuclease III</fullName>
        <ecNumber evidence="10">4.2.99.18</ecNumber>
    </recommendedName>
    <alternativeName>
        <fullName evidence="10">DNA-(apurinic or apyrimidinic site) lyase</fullName>
    </alternativeName>
</protein>
<dbReference type="InterPro" id="IPR011257">
    <property type="entry name" value="DNA_glycosylase"/>
</dbReference>
<evidence type="ECO:0000313" key="13">
    <source>
        <dbReference type="EMBL" id="MFB9260923.1"/>
    </source>
</evidence>
<feature type="domain" description="HhH-GPD" evidence="12">
    <location>
        <begin position="66"/>
        <end position="213"/>
    </location>
</feature>
<organism evidence="13 14">
    <name type="scientific">Dietzia aerolata</name>
    <dbReference type="NCBI Taxonomy" id="595984"/>
    <lineage>
        <taxon>Bacteria</taxon>
        <taxon>Bacillati</taxon>
        <taxon>Actinomycetota</taxon>
        <taxon>Actinomycetes</taxon>
        <taxon>Mycobacteriales</taxon>
        <taxon>Dietziaceae</taxon>
        <taxon>Dietzia</taxon>
    </lineage>
</organism>
<keyword evidence="10 13" id="KW-0456">Lyase</keyword>
<comment type="function">
    <text evidence="10">DNA repair enzyme that has both DNA N-glycosylase activity and AP-lyase activity. The DNA N-glycosylase activity releases various damaged pyrimidines from DNA by cleaving the N-glycosidic bond, leaving an AP (apurinic/apyrimidinic) site. The AP-lyase activity cleaves the phosphodiester bond 3' to the AP site by a beta-elimination, leaving a 3'-terminal unsaturated sugar and a product with a terminal 5'-phosphate.</text>
</comment>
<keyword evidence="10" id="KW-0238">DNA-binding</keyword>
<dbReference type="Gene3D" id="1.10.340.30">
    <property type="entry name" value="Hypothetical protein, domain 2"/>
    <property type="match status" value="1"/>
</dbReference>
<evidence type="ECO:0000256" key="8">
    <source>
        <dbReference type="ARBA" id="ARBA00023204"/>
    </source>
</evidence>
<dbReference type="SMART" id="SM00478">
    <property type="entry name" value="ENDO3c"/>
    <property type="match status" value="1"/>
</dbReference>
<keyword evidence="6 10" id="KW-0408">Iron</keyword>
<dbReference type="InterPro" id="IPR023170">
    <property type="entry name" value="HhH_base_excis_C"/>
</dbReference>
<dbReference type="SUPFAM" id="SSF48150">
    <property type="entry name" value="DNA-glycosylase"/>
    <property type="match status" value="1"/>
</dbReference>
<evidence type="ECO:0000259" key="12">
    <source>
        <dbReference type="SMART" id="SM00478"/>
    </source>
</evidence>
<dbReference type="PANTHER" id="PTHR10359:SF18">
    <property type="entry name" value="ENDONUCLEASE III"/>
    <property type="match status" value="1"/>
</dbReference>
<accession>A0ABV5JTC0</accession>
<keyword evidence="7 10" id="KW-0411">Iron-sulfur</keyword>
<feature type="region of interest" description="Disordered" evidence="11">
    <location>
        <begin position="1"/>
        <end position="27"/>
    </location>
</feature>
<dbReference type="CDD" id="cd00056">
    <property type="entry name" value="ENDO3c"/>
    <property type="match status" value="1"/>
</dbReference>
<evidence type="ECO:0000256" key="3">
    <source>
        <dbReference type="ARBA" id="ARBA00022723"/>
    </source>
</evidence>
<keyword evidence="13" id="KW-0540">Nuclease</keyword>
<sequence length="267" mass="29317">MPDPSPASPKRHGRRRKGAAARGVETDLGRTRRARRMLRTLETAFPHVYCELDFTDPLELSVATILSAQCTDKRVNEVTPALFKRYRTAADYAGSDREELESLIRSTGFYRNKARSIQGLGAALVEKYDGEVPPRLEDLVTLPGFGRKTANVVLGNAFGIPGLPVDTHFIRLVNRWKWTEATDAVRIEREVSRMLPKASWTDASHRIIFHGRRVCHARTAACGACVLADDCPSAGEAGPLDPVAAARLVAGPERGHLLELVGLGDLQ</sequence>
<gene>
    <name evidence="10 13" type="primary">nth</name>
    <name evidence="13" type="ORF">ACFFVD_14045</name>
</gene>
<keyword evidence="4 10" id="KW-0227">DNA damage</keyword>
<evidence type="ECO:0000313" key="14">
    <source>
        <dbReference type="Proteomes" id="UP001589700"/>
    </source>
</evidence>
<evidence type="ECO:0000256" key="10">
    <source>
        <dbReference type="HAMAP-Rule" id="MF_00942"/>
    </source>
</evidence>
<evidence type="ECO:0000256" key="4">
    <source>
        <dbReference type="ARBA" id="ARBA00022763"/>
    </source>
</evidence>
<evidence type="ECO:0000256" key="1">
    <source>
        <dbReference type="ARBA" id="ARBA00008343"/>
    </source>
</evidence>
<evidence type="ECO:0000256" key="11">
    <source>
        <dbReference type="SAM" id="MobiDB-lite"/>
    </source>
</evidence>
<feature type="binding site" evidence="10">
    <location>
        <position position="215"/>
    </location>
    <ligand>
        <name>[4Fe-4S] cluster</name>
        <dbReference type="ChEBI" id="CHEBI:49883"/>
    </ligand>
</feature>
<proteinExistence type="inferred from homology"/>
<reference evidence="13 14" key="1">
    <citation type="submission" date="2024-09" db="EMBL/GenBank/DDBJ databases">
        <authorList>
            <person name="Sun Q."/>
            <person name="Mori K."/>
        </authorList>
    </citation>
    <scope>NUCLEOTIDE SEQUENCE [LARGE SCALE GENOMIC DNA]</scope>
    <source>
        <strain evidence="13 14">CCM 7659</strain>
    </source>
</reference>
<keyword evidence="3 10" id="KW-0479">Metal-binding</keyword>
<dbReference type="Gene3D" id="1.10.1670.10">
    <property type="entry name" value="Helix-hairpin-Helix base-excision DNA repair enzymes (C-terminal)"/>
    <property type="match status" value="1"/>
</dbReference>
<dbReference type="InterPro" id="IPR000445">
    <property type="entry name" value="HhH_motif"/>
</dbReference>
<dbReference type="InterPro" id="IPR003651">
    <property type="entry name" value="Endonuclease3_FeS-loop_motif"/>
</dbReference>
<dbReference type="PANTHER" id="PTHR10359">
    <property type="entry name" value="A/G-SPECIFIC ADENINE GLYCOSYLASE/ENDONUCLEASE III"/>
    <property type="match status" value="1"/>
</dbReference>
<keyword evidence="2 10" id="KW-0004">4Fe-4S</keyword>
<dbReference type="RefSeq" id="WP_380024030.1">
    <property type="nucleotide sequence ID" value="NZ_JBHMDY010000008.1"/>
</dbReference>
<keyword evidence="9 10" id="KW-0326">Glycosidase</keyword>
<dbReference type="InterPro" id="IPR003265">
    <property type="entry name" value="HhH-GPD_domain"/>
</dbReference>
<name>A0ABV5JTC0_9ACTN</name>
<comment type="caution">
    <text evidence="13">The sequence shown here is derived from an EMBL/GenBank/DDBJ whole genome shotgun (WGS) entry which is preliminary data.</text>
</comment>
<keyword evidence="13" id="KW-0255">Endonuclease</keyword>
<dbReference type="Proteomes" id="UP001589700">
    <property type="component" value="Unassembled WGS sequence"/>
</dbReference>
<dbReference type="GO" id="GO:0140078">
    <property type="term" value="F:class I DNA-(apurinic or apyrimidinic site) endonuclease activity"/>
    <property type="evidence" value="ECO:0007669"/>
    <property type="project" value="UniProtKB-EC"/>
</dbReference>
<comment type="catalytic activity">
    <reaction evidence="10">
        <text>2'-deoxyribonucleotide-(2'-deoxyribose 5'-phosphate)-2'-deoxyribonucleotide-DNA = a 3'-end 2'-deoxyribonucleotide-(2,3-dehydro-2,3-deoxyribose 5'-phosphate)-DNA + a 5'-end 5'-phospho-2'-deoxyribonucleoside-DNA + H(+)</text>
        <dbReference type="Rhea" id="RHEA:66592"/>
        <dbReference type="Rhea" id="RHEA-COMP:13180"/>
        <dbReference type="Rhea" id="RHEA-COMP:16897"/>
        <dbReference type="Rhea" id="RHEA-COMP:17067"/>
        <dbReference type="ChEBI" id="CHEBI:15378"/>
        <dbReference type="ChEBI" id="CHEBI:136412"/>
        <dbReference type="ChEBI" id="CHEBI:157695"/>
        <dbReference type="ChEBI" id="CHEBI:167181"/>
        <dbReference type="EC" id="4.2.99.18"/>
    </reaction>
</comment>
<comment type="cofactor">
    <cofactor evidence="10">
        <name>[4Fe-4S] cluster</name>
        <dbReference type="ChEBI" id="CHEBI:49883"/>
    </cofactor>
    <text evidence="10">Binds 1 [4Fe-4S] cluster.</text>
</comment>
<feature type="compositionally biased region" description="Basic residues" evidence="11">
    <location>
        <begin position="9"/>
        <end position="19"/>
    </location>
</feature>
<dbReference type="SMART" id="SM00525">
    <property type="entry name" value="FES"/>
    <property type="match status" value="1"/>
</dbReference>
<evidence type="ECO:0000256" key="5">
    <source>
        <dbReference type="ARBA" id="ARBA00022801"/>
    </source>
</evidence>
<dbReference type="InterPro" id="IPR005759">
    <property type="entry name" value="Nth"/>
</dbReference>
<dbReference type="HAMAP" id="MF_00942">
    <property type="entry name" value="Nth"/>
    <property type="match status" value="1"/>
</dbReference>
<dbReference type="EMBL" id="JBHMDY010000008">
    <property type="protein sequence ID" value="MFB9260923.1"/>
    <property type="molecule type" value="Genomic_DNA"/>
</dbReference>
<evidence type="ECO:0000256" key="6">
    <source>
        <dbReference type="ARBA" id="ARBA00023004"/>
    </source>
</evidence>
<evidence type="ECO:0000256" key="9">
    <source>
        <dbReference type="ARBA" id="ARBA00023295"/>
    </source>
</evidence>
<dbReference type="NCBIfam" id="TIGR01083">
    <property type="entry name" value="nth"/>
    <property type="match status" value="1"/>
</dbReference>
<keyword evidence="8 10" id="KW-0234">DNA repair</keyword>
<feature type="binding site" evidence="10">
    <location>
        <position position="225"/>
    </location>
    <ligand>
        <name>[4Fe-4S] cluster</name>
        <dbReference type="ChEBI" id="CHEBI:49883"/>
    </ligand>
</feature>
<comment type="similarity">
    <text evidence="1 10">Belongs to the Nth/MutY family.</text>
</comment>
<dbReference type="EC" id="4.2.99.18" evidence="10"/>
<keyword evidence="14" id="KW-1185">Reference proteome</keyword>
<evidence type="ECO:0000256" key="2">
    <source>
        <dbReference type="ARBA" id="ARBA00022485"/>
    </source>
</evidence>
<dbReference type="Pfam" id="PF00730">
    <property type="entry name" value="HhH-GPD"/>
    <property type="match status" value="1"/>
</dbReference>
<feature type="binding site" evidence="10">
    <location>
        <position position="222"/>
    </location>
    <ligand>
        <name>[4Fe-4S] cluster</name>
        <dbReference type="ChEBI" id="CHEBI:49883"/>
    </ligand>
</feature>
<evidence type="ECO:0000256" key="7">
    <source>
        <dbReference type="ARBA" id="ARBA00023014"/>
    </source>
</evidence>
<keyword evidence="5 10" id="KW-0378">Hydrolase</keyword>
<feature type="binding site" evidence="10">
    <location>
        <position position="231"/>
    </location>
    <ligand>
        <name>[4Fe-4S] cluster</name>
        <dbReference type="ChEBI" id="CHEBI:49883"/>
    </ligand>
</feature>